<reference evidence="4 5" key="1">
    <citation type="submission" date="2018-11" db="EMBL/GenBank/DDBJ databases">
        <title>Genome sequencing of Lautropia sp. KCOM 2505 (= ChDC F240).</title>
        <authorList>
            <person name="Kook J.-K."/>
            <person name="Park S.-N."/>
            <person name="Lim Y.K."/>
        </authorList>
    </citation>
    <scope>NUCLEOTIDE SEQUENCE [LARGE SCALE GENOMIC DNA]</scope>
    <source>
        <strain evidence="4 5">KCOM 2505</strain>
    </source>
</reference>
<dbReference type="PANTHER" id="PTHR43179:SF7">
    <property type="entry name" value="RHAMNOSYLTRANSFERASE WBBL"/>
    <property type="match status" value="1"/>
</dbReference>
<dbReference type="Proteomes" id="UP000270261">
    <property type="component" value="Unassembled WGS sequence"/>
</dbReference>
<evidence type="ECO:0000256" key="1">
    <source>
        <dbReference type="SAM" id="Coils"/>
    </source>
</evidence>
<protein>
    <submittedName>
        <fullName evidence="4">Glycosyltransferase</fullName>
    </submittedName>
</protein>
<organism evidence="4 5">
    <name type="scientific">Lautropia dentalis</name>
    <dbReference type="NCBI Taxonomy" id="2490857"/>
    <lineage>
        <taxon>Bacteria</taxon>
        <taxon>Pseudomonadati</taxon>
        <taxon>Pseudomonadota</taxon>
        <taxon>Betaproteobacteria</taxon>
        <taxon>Burkholderiales</taxon>
        <taxon>Burkholderiaceae</taxon>
        <taxon>Lautropia</taxon>
    </lineage>
</organism>
<comment type="caution">
    <text evidence="4">The sequence shown here is derived from an EMBL/GenBank/DDBJ whole genome shotgun (WGS) entry which is preliminary data.</text>
</comment>
<dbReference type="InterPro" id="IPR029044">
    <property type="entry name" value="Nucleotide-diphossugar_trans"/>
</dbReference>
<feature type="region of interest" description="Disordered" evidence="2">
    <location>
        <begin position="95"/>
        <end position="161"/>
    </location>
</feature>
<feature type="domain" description="Glycosyltransferase 2-like" evidence="3">
    <location>
        <begin position="769"/>
        <end position="888"/>
    </location>
</feature>
<dbReference type="InterPro" id="IPR001173">
    <property type="entry name" value="Glyco_trans_2-like"/>
</dbReference>
<name>A0A3R8LS50_9BURK</name>
<dbReference type="CDD" id="cd04186">
    <property type="entry name" value="GT_2_like_c"/>
    <property type="match status" value="1"/>
</dbReference>
<dbReference type="Pfam" id="PF13578">
    <property type="entry name" value="Methyltransf_24"/>
    <property type="match status" value="1"/>
</dbReference>
<keyword evidence="4" id="KW-0808">Transferase</keyword>
<feature type="compositionally biased region" description="Low complexity" evidence="2">
    <location>
        <begin position="97"/>
        <end position="123"/>
    </location>
</feature>
<keyword evidence="1" id="KW-0175">Coiled coil</keyword>
<evidence type="ECO:0000259" key="3">
    <source>
        <dbReference type="Pfam" id="PF00535"/>
    </source>
</evidence>
<gene>
    <name evidence="4" type="ORF">EHV23_01660</name>
</gene>
<dbReference type="EMBL" id="RRUE01000001">
    <property type="protein sequence ID" value="RRN44996.1"/>
    <property type="molecule type" value="Genomic_DNA"/>
</dbReference>
<dbReference type="GO" id="GO:0016757">
    <property type="term" value="F:glycosyltransferase activity"/>
    <property type="evidence" value="ECO:0007669"/>
    <property type="project" value="UniProtKB-KW"/>
</dbReference>
<dbReference type="Gene3D" id="3.90.550.10">
    <property type="entry name" value="Spore Coat Polysaccharide Biosynthesis Protein SpsA, Chain A"/>
    <property type="match status" value="2"/>
</dbReference>
<feature type="compositionally biased region" description="Polar residues" evidence="2">
    <location>
        <begin position="131"/>
        <end position="140"/>
    </location>
</feature>
<proteinExistence type="predicted"/>
<dbReference type="Pfam" id="PF00535">
    <property type="entry name" value="Glycos_transf_2"/>
    <property type="match status" value="2"/>
</dbReference>
<evidence type="ECO:0000256" key="2">
    <source>
        <dbReference type="SAM" id="MobiDB-lite"/>
    </source>
</evidence>
<sequence>MPCPKDTMESLLSQVLAFRPARLAPPFEQQGHIPFVVWLVRQLKPGQFVQLGTQSGNLYFAVCQTVAEHQLSTRCCAVGTWQAEDLALKQLKTASRAADGSTTESAATGTTGSAATGTTDSATHGAMDSAATGTTASVAESGSMAGRATGGKATQPPAIPGATEYNRQHYVRFSALLRMGSAQALPRFEPGSIDLLLIDGRYSPDTVRNEFESWRDRLSDRAVVLLLGTAEAGTGAAELWPQLQASHPHVRFDYDQGMGVVALGSQVPDDILQALARVGTPEGQNQLQNMADIQTVIPRTACLQLQVNGLQAELEESRGQLARLQEERRQEQAEHAQLQQQFAGLQKIEADRLQQRLDEARVALEEARAARAAAESHAVELHHLATAMQQSLCWRLTAPIRWVGTPINRTRQKAALLRRSIALRGGVAKTASQAVTILKNEGMQGLQARIGNAERLLNVPAAAAQAALLQPGEDPYHGWLRLYDPTDADTMAALKAKIDAMDLTTTFSVVMPVYNPPLNYLKQAIESVQAQVYPHWEICIADDASPNPEVRTLLTELAEKDSRIKLIFREKNGHISAATNSAMEIATGDYIALMDNDDLLPPHALAYMALAVHEHPNAGLIYSDEDKVTEDNVRQAPYFKCQFNYELFLSQNMISHFGVYRRSVLEEIGGFRVGYEGAQDWDLALRVIEKVGVENIVHVPRVLYHWRIFPGSTALALEEKDYALQAQLKSISSHLERMGKPDSEVFPAPRVPGLLRIRHRLPSPAPLVSIIIPTRDRVELVSMCIDSILEKTSYQPYQIVVVDNGSTEERAVAYLKGLEAHDNVRIVRADMPFNYSALNNLGVAQADGEYLVLMNNDIEITQNDWIEEMLGFASQPDIGCVGTQLWYPNNTLQHGGVVLGIGGVASHAHKGIPRGNFGYFGRASAHQMFSAVTAACLMVRKRVYEAVGGFDETLKVAYNDVDFCLKVRAKGLRNLYNPFASFVHHESASRGSDLDGENQQRLLAEAAIMKGRWGALIADDPAYSPNLTLAGDDFSMAWPSRVSGVISQTT</sequence>
<evidence type="ECO:0000313" key="5">
    <source>
        <dbReference type="Proteomes" id="UP000270261"/>
    </source>
</evidence>
<evidence type="ECO:0000313" key="4">
    <source>
        <dbReference type="EMBL" id="RRN44996.1"/>
    </source>
</evidence>
<dbReference type="AlphaFoldDB" id="A0A3R8LS50"/>
<feature type="coiled-coil region" evidence="1">
    <location>
        <begin position="307"/>
        <end position="377"/>
    </location>
</feature>
<feature type="domain" description="Glycosyltransferase 2-like" evidence="3">
    <location>
        <begin position="508"/>
        <end position="669"/>
    </location>
</feature>
<dbReference type="PANTHER" id="PTHR43179">
    <property type="entry name" value="RHAMNOSYLTRANSFERASE WBBL"/>
    <property type="match status" value="1"/>
</dbReference>
<accession>A0A3R8LS50</accession>
<dbReference type="SUPFAM" id="SSF53448">
    <property type="entry name" value="Nucleotide-diphospho-sugar transferases"/>
    <property type="match status" value="2"/>
</dbReference>
<dbReference type="CDD" id="cd04184">
    <property type="entry name" value="GT2_RfbC_Mx_like"/>
    <property type="match status" value="1"/>
</dbReference>
<keyword evidence="5" id="KW-1185">Reference proteome</keyword>